<dbReference type="InterPro" id="IPR019052">
    <property type="entry name" value="DUF2383"/>
</dbReference>
<dbReference type="PIRSF" id="PIRSF029477">
    <property type="entry name" value="UCP029477"/>
    <property type="match status" value="1"/>
</dbReference>
<dbReference type="Gene3D" id="1.20.1260.10">
    <property type="match status" value="1"/>
</dbReference>
<dbReference type="HOGENOM" id="CLU_114531_0_0_4"/>
<accession>A4G4I6</accession>
<evidence type="ECO:0000313" key="3">
    <source>
        <dbReference type="Proteomes" id="UP000006697"/>
    </source>
</evidence>
<dbReference type="EMBL" id="CU207211">
    <property type="protein sequence ID" value="CAL61423.2"/>
    <property type="molecule type" value="Genomic_DNA"/>
</dbReference>
<dbReference type="Pfam" id="PF09537">
    <property type="entry name" value="DUF2383"/>
    <property type="match status" value="1"/>
</dbReference>
<dbReference type="InterPro" id="IPR016920">
    <property type="entry name" value="UCP029477"/>
</dbReference>
<name>A4G4I6_HERAR</name>
<organism evidence="2 3">
    <name type="scientific">Herminiimonas arsenicoxydans</name>
    <dbReference type="NCBI Taxonomy" id="204773"/>
    <lineage>
        <taxon>Bacteria</taxon>
        <taxon>Pseudomonadati</taxon>
        <taxon>Pseudomonadota</taxon>
        <taxon>Betaproteobacteria</taxon>
        <taxon>Burkholderiales</taxon>
        <taxon>Oxalobacteraceae</taxon>
        <taxon>Herminiimonas</taxon>
    </lineage>
</organism>
<dbReference type="InterPro" id="IPR012347">
    <property type="entry name" value="Ferritin-like"/>
</dbReference>
<dbReference type="STRING" id="204773.HEAR1248"/>
<protein>
    <recommendedName>
        <fullName evidence="1">DUF2383 domain-containing protein</fullName>
    </recommendedName>
</protein>
<dbReference type="NCBIfam" id="TIGR02284">
    <property type="entry name" value="PA2169 family four-helix-bundle protein"/>
    <property type="match status" value="1"/>
</dbReference>
<sequence>MKGTVMHNDVISTLNDLIETCKDGEEGFKSCAEDLGDSQLKQTLLAYASNCSESARELTALVIAHGGEPETKSSLAGTLHRRWIDIKSAVMGKDEKAVLNECERGEDVAKKSYRRALEKDLPLDVKVVIERQYQGVLKNHDAIKILRDRAHAATS</sequence>
<proteinExistence type="predicted"/>
<gene>
    <name evidence="2" type="ordered locus">HEAR1248</name>
</gene>
<feature type="domain" description="DUF2383" evidence="1">
    <location>
        <begin position="9"/>
        <end position="119"/>
    </location>
</feature>
<dbReference type="InterPro" id="IPR011971">
    <property type="entry name" value="CHP02284"/>
</dbReference>
<evidence type="ECO:0000259" key="1">
    <source>
        <dbReference type="Pfam" id="PF09537"/>
    </source>
</evidence>
<dbReference type="eggNOG" id="COG1633">
    <property type="taxonomic scope" value="Bacteria"/>
</dbReference>
<reference evidence="2 3" key="1">
    <citation type="journal article" date="2007" name="PLoS Genet.">
        <title>A tale of two oxidation states: bacterial colonization of arsenic-rich environments.</title>
        <authorList>
            <person name="Muller D."/>
            <person name="Medigue C."/>
            <person name="Koechler S."/>
            <person name="Barbe V."/>
            <person name="Barakat M."/>
            <person name="Talla E."/>
            <person name="Bonnefoy V."/>
            <person name="Krin E."/>
            <person name="Arsene-Ploetze F."/>
            <person name="Carapito C."/>
            <person name="Chandler M."/>
            <person name="Cournoyer B."/>
            <person name="Cruveiller S."/>
            <person name="Dossat C."/>
            <person name="Duval S."/>
            <person name="Heymann M."/>
            <person name="Leize E."/>
            <person name="Lieutaud A."/>
            <person name="Lievremont D."/>
            <person name="Makita Y."/>
            <person name="Mangenot S."/>
            <person name="Nitschke W."/>
            <person name="Ortet P."/>
            <person name="Perdrial N."/>
            <person name="Schoepp B."/>
            <person name="Siguier N."/>
            <person name="Simeonova D.D."/>
            <person name="Rouy Z."/>
            <person name="Segurens B."/>
            <person name="Turlin E."/>
            <person name="Vallenet D."/>
            <person name="Van Dorsselaer A."/>
            <person name="Weiss S."/>
            <person name="Weissenbach J."/>
            <person name="Lett M.C."/>
            <person name="Danchin A."/>
            <person name="Bertin P.N."/>
        </authorList>
    </citation>
    <scope>NUCLEOTIDE SEQUENCE [LARGE SCALE GENOMIC DNA]</scope>
    <source>
        <strain evidence="3">ULPAs1</strain>
    </source>
</reference>
<dbReference type="AlphaFoldDB" id="A4G4I6"/>
<dbReference type="Proteomes" id="UP000006697">
    <property type="component" value="Chromosome"/>
</dbReference>
<keyword evidence="3" id="KW-1185">Reference proteome</keyword>
<dbReference type="KEGG" id="har:HEAR1248"/>
<evidence type="ECO:0000313" key="2">
    <source>
        <dbReference type="EMBL" id="CAL61423.2"/>
    </source>
</evidence>